<comment type="caution">
    <text evidence="6">The sequence shown here is derived from an EMBL/GenBank/DDBJ whole genome shotgun (WGS) entry which is preliminary data.</text>
</comment>
<evidence type="ECO:0000259" key="5">
    <source>
        <dbReference type="Pfam" id="PF12656"/>
    </source>
</evidence>
<evidence type="ECO:0000256" key="2">
    <source>
        <dbReference type="ARBA" id="ARBA00008576"/>
    </source>
</evidence>
<comment type="similarity">
    <text evidence="2">Belongs to the SPP2 family.</text>
</comment>
<protein>
    <recommendedName>
        <fullName evidence="5">Spp2/MOS2 G-patch domain-containing protein</fullName>
    </recommendedName>
</protein>
<dbReference type="PANTHER" id="PTHR15818:SF2">
    <property type="entry name" value="G-PATCH DOMAIN AND KOW MOTIFS-CONTAINING PROTEIN"/>
    <property type="match status" value="1"/>
</dbReference>
<dbReference type="InterPro" id="IPR045166">
    <property type="entry name" value="Spp2-like"/>
</dbReference>
<feature type="domain" description="Spp2/MOS2 G-patch" evidence="5">
    <location>
        <begin position="208"/>
        <end position="239"/>
    </location>
</feature>
<feature type="region of interest" description="Disordered" evidence="4">
    <location>
        <begin position="1"/>
        <end position="47"/>
    </location>
</feature>
<evidence type="ECO:0000256" key="3">
    <source>
        <dbReference type="ARBA" id="ARBA00023242"/>
    </source>
</evidence>
<evidence type="ECO:0000256" key="4">
    <source>
        <dbReference type="SAM" id="MobiDB-lite"/>
    </source>
</evidence>
<dbReference type="AlphaFoldDB" id="A0A9P6G1X4"/>
<dbReference type="Pfam" id="PF12656">
    <property type="entry name" value="G-patch_2"/>
    <property type="match status" value="1"/>
</dbReference>
<dbReference type="Proteomes" id="UP000780801">
    <property type="component" value="Unassembled WGS sequence"/>
</dbReference>
<evidence type="ECO:0000313" key="6">
    <source>
        <dbReference type="EMBL" id="KAF9586008.1"/>
    </source>
</evidence>
<sequence>MSSEQPNGTGSGSGPEPIKMSFGAISKKKGPLIKRTSSSAFGHQDDKVDGVQNDELIAGFDGKKVKSLQPVEEAKPLVIPKLANADWRNQALDRRRTRLYKPDGEQEEPPEAQTGEPQELQFGFNQTKRVRTERNGESGSGGVPEVVQNQGTEIEETEETLEQAALRKIMGDAGDENTVELRKLVLQGQDNVAADEVENFQRNLEDLPDEATLEDYDNVPVEEFGAALLRGMGWKDDAKGSTA</sequence>
<dbReference type="OrthoDB" id="5577072at2759"/>
<proteinExistence type="inferred from homology"/>
<keyword evidence="3" id="KW-0539">Nucleus</keyword>
<evidence type="ECO:0000256" key="1">
    <source>
        <dbReference type="ARBA" id="ARBA00004123"/>
    </source>
</evidence>
<gene>
    <name evidence="6" type="ORF">BGW38_010474</name>
</gene>
<comment type="subcellular location">
    <subcellularLocation>
        <location evidence="1">Nucleus</location>
    </subcellularLocation>
</comment>
<evidence type="ECO:0000313" key="7">
    <source>
        <dbReference type="Proteomes" id="UP000780801"/>
    </source>
</evidence>
<reference evidence="6" key="1">
    <citation type="journal article" date="2020" name="Fungal Divers.">
        <title>Resolving the Mortierellaceae phylogeny through synthesis of multi-gene phylogenetics and phylogenomics.</title>
        <authorList>
            <person name="Vandepol N."/>
            <person name="Liber J."/>
            <person name="Desiro A."/>
            <person name="Na H."/>
            <person name="Kennedy M."/>
            <person name="Barry K."/>
            <person name="Grigoriev I.V."/>
            <person name="Miller A.N."/>
            <person name="O'Donnell K."/>
            <person name="Stajich J.E."/>
            <person name="Bonito G."/>
        </authorList>
    </citation>
    <scope>NUCLEOTIDE SEQUENCE</scope>
    <source>
        <strain evidence="6">KOD1015</strain>
    </source>
</reference>
<name>A0A9P6G1X4_9FUNG</name>
<feature type="region of interest" description="Disordered" evidence="4">
    <location>
        <begin position="86"/>
        <end position="154"/>
    </location>
</feature>
<accession>A0A9P6G1X4</accession>
<dbReference type="GO" id="GO:0005681">
    <property type="term" value="C:spliceosomal complex"/>
    <property type="evidence" value="ECO:0007669"/>
    <property type="project" value="TreeGrafter"/>
</dbReference>
<dbReference type="EMBL" id="JAABOA010000085">
    <property type="protein sequence ID" value="KAF9586008.1"/>
    <property type="molecule type" value="Genomic_DNA"/>
</dbReference>
<dbReference type="InterPro" id="IPR026822">
    <property type="entry name" value="Spp2/MOS2_G-patch"/>
</dbReference>
<keyword evidence="7" id="KW-1185">Reference proteome</keyword>
<dbReference type="PANTHER" id="PTHR15818">
    <property type="entry name" value="G PATCH AND KOW-CONTAINING"/>
    <property type="match status" value="1"/>
</dbReference>
<organism evidence="6 7">
    <name type="scientific">Lunasporangiospora selenospora</name>
    <dbReference type="NCBI Taxonomy" id="979761"/>
    <lineage>
        <taxon>Eukaryota</taxon>
        <taxon>Fungi</taxon>
        <taxon>Fungi incertae sedis</taxon>
        <taxon>Mucoromycota</taxon>
        <taxon>Mortierellomycotina</taxon>
        <taxon>Mortierellomycetes</taxon>
        <taxon>Mortierellales</taxon>
        <taxon>Mortierellaceae</taxon>
        <taxon>Lunasporangiospora</taxon>
    </lineage>
</organism>
<dbReference type="GO" id="GO:0000398">
    <property type="term" value="P:mRNA splicing, via spliceosome"/>
    <property type="evidence" value="ECO:0007669"/>
    <property type="project" value="InterPro"/>
</dbReference>